<evidence type="ECO:0000313" key="2">
    <source>
        <dbReference type="Proteomes" id="UP000004508"/>
    </source>
</evidence>
<accession>D6U2T5</accession>
<protein>
    <submittedName>
        <fullName evidence="1">Integrase, catalytic region</fullName>
    </submittedName>
</protein>
<sequence length="32" mass="3396">MNILRKGQLQGVDKGDVRGQVALIAELFGVVA</sequence>
<comment type="caution">
    <text evidence="1">The sequence shown here is derived from an EMBL/GenBank/DDBJ whole genome shotgun (WGS) entry which is preliminary data.</text>
</comment>
<gene>
    <name evidence="1" type="ORF">Krac_3697</name>
</gene>
<dbReference type="AlphaFoldDB" id="D6U2T5"/>
<name>D6U2T5_KTERA</name>
<dbReference type="Proteomes" id="UP000004508">
    <property type="component" value="Unassembled WGS sequence"/>
</dbReference>
<dbReference type="InParanoid" id="D6U2T5"/>
<proteinExistence type="predicted"/>
<keyword evidence="2" id="KW-1185">Reference proteome</keyword>
<organism evidence="1 2">
    <name type="scientific">Ktedonobacter racemifer DSM 44963</name>
    <dbReference type="NCBI Taxonomy" id="485913"/>
    <lineage>
        <taxon>Bacteria</taxon>
        <taxon>Bacillati</taxon>
        <taxon>Chloroflexota</taxon>
        <taxon>Ktedonobacteria</taxon>
        <taxon>Ktedonobacterales</taxon>
        <taxon>Ktedonobacteraceae</taxon>
        <taxon>Ktedonobacter</taxon>
    </lineage>
</organism>
<dbReference type="EMBL" id="ADVG01000004">
    <property type="protein sequence ID" value="EFH82840.1"/>
    <property type="molecule type" value="Genomic_DNA"/>
</dbReference>
<reference evidence="1 2" key="1">
    <citation type="journal article" date="2011" name="Stand. Genomic Sci.">
        <title>Non-contiguous finished genome sequence and contextual data of the filamentous soil bacterium Ktedonobacter racemifer type strain (SOSP1-21).</title>
        <authorList>
            <person name="Chang Y.J."/>
            <person name="Land M."/>
            <person name="Hauser L."/>
            <person name="Chertkov O."/>
            <person name="Del Rio T.G."/>
            <person name="Nolan M."/>
            <person name="Copeland A."/>
            <person name="Tice H."/>
            <person name="Cheng J.F."/>
            <person name="Lucas S."/>
            <person name="Han C."/>
            <person name="Goodwin L."/>
            <person name="Pitluck S."/>
            <person name="Ivanova N."/>
            <person name="Ovchinikova G."/>
            <person name="Pati A."/>
            <person name="Chen A."/>
            <person name="Palaniappan K."/>
            <person name="Mavromatis K."/>
            <person name="Liolios K."/>
            <person name="Brettin T."/>
            <person name="Fiebig A."/>
            <person name="Rohde M."/>
            <person name="Abt B."/>
            <person name="Goker M."/>
            <person name="Detter J.C."/>
            <person name="Woyke T."/>
            <person name="Bristow J."/>
            <person name="Eisen J.A."/>
            <person name="Markowitz V."/>
            <person name="Hugenholtz P."/>
            <person name="Kyrpides N.C."/>
            <person name="Klenk H.P."/>
            <person name="Lapidus A."/>
        </authorList>
    </citation>
    <scope>NUCLEOTIDE SEQUENCE [LARGE SCALE GENOMIC DNA]</scope>
    <source>
        <strain evidence="2">DSM 44963</strain>
    </source>
</reference>
<evidence type="ECO:0000313" key="1">
    <source>
        <dbReference type="EMBL" id="EFH82840.1"/>
    </source>
</evidence>